<dbReference type="EMBL" id="UINC01002988">
    <property type="protein sequence ID" value="SVA02268.1"/>
    <property type="molecule type" value="Genomic_DNA"/>
</dbReference>
<accession>A0A381SG55</accession>
<evidence type="ECO:0000313" key="1">
    <source>
        <dbReference type="EMBL" id="SVA02268.1"/>
    </source>
</evidence>
<organism evidence="1">
    <name type="scientific">marine metagenome</name>
    <dbReference type="NCBI Taxonomy" id="408172"/>
    <lineage>
        <taxon>unclassified sequences</taxon>
        <taxon>metagenomes</taxon>
        <taxon>ecological metagenomes</taxon>
    </lineage>
</organism>
<name>A0A381SG55_9ZZZZ</name>
<gene>
    <name evidence="1" type="ORF">METZ01_LOCUS55122</name>
</gene>
<reference evidence="1" key="1">
    <citation type="submission" date="2018-05" db="EMBL/GenBank/DDBJ databases">
        <authorList>
            <person name="Lanie J.A."/>
            <person name="Ng W.-L."/>
            <person name="Kazmierczak K.M."/>
            <person name="Andrzejewski T.M."/>
            <person name="Davidsen T.M."/>
            <person name="Wayne K.J."/>
            <person name="Tettelin H."/>
            <person name="Glass J.I."/>
            <person name="Rusch D."/>
            <person name="Podicherti R."/>
            <person name="Tsui H.-C.T."/>
            <person name="Winkler M.E."/>
        </authorList>
    </citation>
    <scope>NUCLEOTIDE SEQUENCE</scope>
</reference>
<proteinExistence type="predicted"/>
<protein>
    <submittedName>
        <fullName evidence="1">Uncharacterized protein</fullName>
    </submittedName>
</protein>
<dbReference type="AlphaFoldDB" id="A0A381SG55"/>
<sequence>MPELEKLRWIIITSDNAEEVFQKMEEQGLDPVLFGLSDKDFQLIAKNFAQIRAHLKHTNDLLDQYKEYYEPDDKKKEKEKE</sequence>